<dbReference type="PANTHER" id="PTHR38785">
    <property type="entry name" value="HOMOLOG OF VIRK"/>
    <property type="match status" value="1"/>
</dbReference>
<evidence type="ECO:0000256" key="1">
    <source>
        <dbReference type="SAM" id="MobiDB-lite"/>
    </source>
</evidence>
<feature type="region of interest" description="Disordered" evidence="1">
    <location>
        <begin position="264"/>
        <end position="287"/>
    </location>
</feature>
<accession>A0ABY8G6H7</accession>
<protein>
    <submittedName>
        <fullName evidence="2">VirK/YbjX family protein</fullName>
    </submittedName>
</protein>
<evidence type="ECO:0000313" key="2">
    <source>
        <dbReference type="EMBL" id="WFN55563.1"/>
    </source>
</evidence>
<dbReference type="PANTHER" id="PTHR38785:SF1">
    <property type="entry name" value="HOMOLOG OF VIRK"/>
    <property type="match status" value="1"/>
</dbReference>
<reference evidence="2 3" key="1">
    <citation type="submission" date="2022-12" db="EMBL/GenBank/DDBJ databases">
        <title>Complete genome sequencing of Dickeya lacustris type strain LMG30899.</title>
        <authorList>
            <person name="Dobhal S."/>
            <person name="Arizala D."/>
            <person name="Arif M."/>
        </authorList>
    </citation>
    <scope>NUCLEOTIDE SEQUENCE [LARGE SCALE GENOMIC DNA]</scope>
    <source>
        <strain evidence="2 3">LMG30899</strain>
    </source>
</reference>
<dbReference type="RefSeq" id="WP_240632738.1">
    <property type="nucleotide sequence ID" value="NZ_CP114280.1"/>
</dbReference>
<sequence>MPSVTLTYLRHLINSPSMRRAVLVQPVLPSKIHRPYLYASLRAHSRADAICAHYHFVDSLANPFLKQALLSQDEYCLARFSGKNNENFSIICSTSRYDKEGEATLRIRFNDMVLASLTFSVLNYQNIRTIIIGGLQGKGNDQTRELIKEASKACFGLFPKRLLLESLLTLANLNGINTVLAVGDENHVYQNLRYCHRKHNVRFSSYSEFWLSVSANKRECGLYQIPTHIPRKTPEELPSRKRAQYQRRYQLLDEIGQQIQQTLGHATTSDTLPAPTTASTMLHRLAS</sequence>
<feature type="compositionally biased region" description="Polar residues" evidence="1">
    <location>
        <begin position="264"/>
        <end position="280"/>
    </location>
</feature>
<dbReference type="EMBL" id="CP114280">
    <property type="protein sequence ID" value="WFN55563.1"/>
    <property type="molecule type" value="Genomic_DNA"/>
</dbReference>
<keyword evidence="3" id="KW-1185">Reference proteome</keyword>
<name>A0ABY8G6H7_9GAMM</name>
<dbReference type="Pfam" id="PF04393">
    <property type="entry name" value="DUF535"/>
    <property type="match status" value="1"/>
</dbReference>
<evidence type="ECO:0000313" key="3">
    <source>
        <dbReference type="Proteomes" id="UP001219630"/>
    </source>
</evidence>
<organism evidence="2 3">
    <name type="scientific">Dickeya lacustris</name>
    <dbReference type="NCBI Taxonomy" id="2259638"/>
    <lineage>
        <taxon>Bacteria</taxon>
        <taxon>Pseudomonadati</taxon>
        <taxon>Pseudomonadota</taxon>
        <taxon>Gammaproteobacteria</taxon>
        <taxon>Enterobacterales</taxon>
        <taxon>Pectobacteriaceae</taxon>
        <taxon>Dickeya</taxon>
    </lineage>
</organism>
<proteinExistence type="predicted"/>
<dbReference type="Proteomes" id="UP001219630">
    <property type="component" value="Chromosome"/>
</dbReference>
<dbReference type="InterPro" id="IPR007488">
    <property type="entry name" value="DUF535"/>
</dbReference>
<gene>
    <name evidence="2" type="ORF">O1Q98_18590</name>
</gene>